<comment type="caution">
    <text evidence="2">The sequence shown here is derived from an EMBL/GenBank/DDBJ whole genome shotgun (WGS) entry which is preliminary data.</text>
</comment>
<proteinExistence type="predicted"/>
<evidence type="ECO:0000313" key="3">
    <source>
        <dbReference type="Proteomes" id="UP000216311"/>
    </source>
</evidence>
<dbReference type="OrthoDB" id="3722887at2"/>
<organism evidence="2 3">
    <name type="scientific">Enemella dayhoffiae</name>
    <dbReference type="NCBI Taxonomy" id="2016507"/>
    <lineage>
        <taxon>Bacteria</taxon>
        <taxon>Bacillati</taxon>
        <taxon>Actinomycetota</taxon>
        <taxon>Actinomycetes</taxon>
        <taxon>Propionibacteriales</taxon>
        <taxon>Propionibacteriaceae</taxon>
        <taxon>Enemella</taxon>
    </lineage>
</organism>
<evidence type="ECO:0000313" key="2">
    <source>
        <dbReference type="EMBL" id="OYO19397.1"/>
    </source>
</evidence>
<keyword evidence="3" id="KW-1185">Reference proteome</keyword>
<protein>
    <submittedName>
        <fullName evidence="2">Uncharacterized protein</fullName>
    </submittedName>
</protein>
<feature type="coiled-coil region" evidence="1">
    <location>
        <begin position="246"/>
        <end position="273"/>
    </location>
</feature>
<sequence>MTAQSRARSVLAPLAPGRIGVPVPPEQLQRYLGALHDWTAARRRELDLLDAALLRSPQRAQLTRDMMLSMALWKAVRDRLDLLLATWDSGRVGRTELERLSALVWGRLDATLDPSLLARADAGDAHPHAPGATQSGLAVSLPEACRLSDAMAAQLRTRLALDPAADELTNRLRDLRAQVERIRDQVALEPAALRAAPATRLAELDARVGEMTERHSRGGDVGGMIGPAEIEAARFERDLIVGGVERRRARGLVDRARELRADLESREAALTQLVTQCVRRVAPAPKYAVPDVAALGPLPNTAEKIEAYLKKLDQVSRAMQVVQESYTRALHEHTTLVERMAVQRERATVAGFENHRDLVAIDSITRDVLEREPSPIPLATELVEAYEMGVQWLGAQHRARTQQPKGERG</sequence>
<keyword evidence="1" id="KW-0175">Coiled coil</keyword>
<dbReference type="Proteomes" id="UP000216311">
    <property type="component" value="Unassembled WGS sequence"/>
</dbReference>
<reference evidence="2 3" key="1">
    <citation type="submission" date="2017-07" db="EMBL/GenBank/DDBJ databases">
        <title>Draft whole genome sequences of clinical Proprionibacteriaceae strains.</title>
        <authorList>
            <person name="Bernier A.-M."/>
            <person name="Bernard K."/>
            <person name="Domingo M.-C."/>
        </authorList>
    </citation>
    <scope>NUCLEOTIDE SEQUENCE [LARGE SCALE GENOMIC DNA]</scope>
    <source>
        <strain evidence="2 3">NML 130396</strain>
    </source>
</reference>
<gene>
    <name evidence="2" type="ORF">CGZ93_13645</name>
</gene>
<dbReference type="EMBL" id="NMVQ01000034">
    <property type="protein sequence ID" value="OYO19397.1"/>
    <property type="molecule type" value="Genomic_DNA"/>
</dbReference>
<name>A0A255GUM2_9ACTN</name>
<dbReference type="AlphaFoldDB" id="A0A255GUM2"/>
<dbReference type="RefSeq" id="WP_094364690.1">
    <property type="nucleotide sequence ID" value="NZ_NMVQ01000034.1"/>
</dbReference>
<evidence type="ECO:0000256" key="1">
    <source>
        <dbReference type="SAM" id="Coils"/>
    </source>
</evidence>
<accession>A0A255GUM2</accession>